<comment type="caution">
    <text evidence="1">The sequence shown here is derived from an EMBL/GenBank/DDBJ whole genome shotgun (WGS) entry which is preliminary data.</text>
</comment>
<sequence length="224" mass="25353">MNSPIPRRRRLVHGFGSHLEMRTVEFVEELEDWHHCSWCDAVSSEICALPCRHVLCDMCIAKYRKYDHTGNFTIYCCECVSRKWPKQDANAGDKQVRCVNAGCDFVGRLRDLNEHLQQSCVRYLTACSKCDEALAYMDKRNHYVACRGRMGTFVSAADAGSLLHNLDVAFKELEQALDSATLEDRDALQNTVALVSEQLARVRDQLDAGVSSYVKLSGLLRLSK</sequence>
<protein>
    <submittedName>
        <fullName evidence="1">Uncharacterized protein</fullName>
    </submittedName>
</protein>
<organism evidence="1 2">
    <name type="scientific">Hyalomma asiaticum</name>
    <name type="common">Tick</name>
    <dbReference type="NCBI Taxonomy" id="266040"/>
    <lineage>
        <taxon>Eukaryota</taxon>
        <taxon>Metazoa</taxon>
        <taxon>Ecdysozoa</taxon>
        <taxon>Arthropoda</taxon>
        <taxon>Chelicerata</taxon>
        <taxon>Arachnida</taxon>
        <taxon>Acari</taxon>
        <taxon>Parasitiformes</taxon>
        <taxon>Ixodida</taxon>
        <taxon>Ixodoidea</taxon>
        <taxon>Ixodidae</taxon>
        <taxon>Hyalomminae</taxon>
        <taxon>Hyalomma</taxon>
    </lineage>
</organism>
<dbReference type="EMBL" id="CM023489">
    <property type="protein sequence ID" value="KAH6922000.1"/>
    <property type="molecule type" value="Genomic_DNA"/>
</dbReference>
<dbReference type="Proteomes" id="UP000821845">
    <property type="component" value="Chromosome 9"/>
</dbReference>
<proteinExistence type="predicted"/>
<accession>A0ACB7RI67</accession>
<keyword evidence="2" id="KW-1185">Reference proteome</keyword>
<evidence type="ECO:0000313" key="1">
    <source>
        <dbReference type="EMBL" id="KAH6922000.1"/>
    </source>
</evidence>
<gene>
    <name evidence="1" type="ORF">HPB50_007298</name>
</gene>
<reference evidence="1" key="1">
    <citation type="submission" date="2020-05" db="EMBL/GenBank/DDBJ databases">
        <title>Large-scale comparative analyses of tick genomes elucidate their genetic diversity and vector capacities.</title>
        <authorList>
            <person name="Jia N."/>
            <person name="Wang J."/>
            <person name="Shi W."/>
            <person name="Du L."/>
            <person name="Sun Y."/>
            <person name="Zhan W."/>
            <person name="Jiang J."/>
            <person name="Wang Q."/>
            <person name="Zhang B."/>
            <person name="Ji P."/>
            <person name="Sakyi L.B."/>
            <person name="Cui X."/>
            <person name="Yuan T."/>
            <person name="Jiang B."/>
            <person name="Yang W."/>
            <person name="Lam T.T.-Y."/>
            <person name="Chang Q."/>
            <person name="Ding S."/>
            <person name="Wang X."/>
            <person name="Zhu J."/>
            <person name="Ruan X."/>
            <person name="Zhao L."/>
            <person name="Wei J."/>
            <person name="Que T."/>
            <person name="Du C."/>
            <person name="Cheng J."/>
            <person name="Dai P."/>
            <person name="Han X."/>
            <person name="Huang E."/>
            <person name="Gao Y."/>
            <person name="Liu J."/>
            <person name="Shao H."/>
            <person name="Ye R."/>
            <person name="Li L."/>
            <person name="Wei W."/>
            <person name="Wang X."/>
            <person name="Wang C."/>
            <person name="Yang T."/>
            <person name="Huo Q."/>
            <person name="Li W."/>
            <person name="Guo W."/>
            <person name="Chen H."/>
            <person name="Zhou L."/>
            <person name="Ni X."/>
            <person name="Tian J."/>
            <person name="Zhou Y."/>
            <person name="Sheng Y."/>
            <person name="Liu T."/>
            <person name="Pan Y."/>
            <person name="Xia L."/>
            <person name="Li J."/>
            <person name="Zhao F."/>
            <person name="Cao W."/>
        </authorList>
    </citation>
    <scope>NUCLEOTIDE SEQUENCE</scope>
    <source>
        <strain evidence="1">Hyas-2018</strain>
    </source>
</reference>
<name>A0ACB7RI67_HYAAI</name>
<evidence type="ECO:0000313" key="2">
    <source>
        <dbReference type="Proteomes" id="UP000821845"/>
    </source>
</evidence>